<dbReference type="AlphaFoldDB" id="W1PW50"/>
<dbReference type="HOGENOM" id="CLU_2240209_0_0_1"/>
<organism evidence="1 2">
    <name type="scientific">Amborella trichopoda</name>
    <dbReference type="NCBI Taxonomy" id="13333"/>
    <lineage>
        <taxon>Eukaryota</taxon>
        <taxon>Viridiplantae</taxon>
        <taxon>Streptophyta</taxon>
        <taxon>Embryophyta</taxon>
        <taxon>Tracheophyta</taxon>
        <taxon>Spermatophyta</taxon>
        <taxon>Magnoliopsida</taxon>
        <taxon>Amborellales</taxon>
        <taxon>Amborellaceae</taxon>
        <taxon>Amborella</taxon>
    </lineage>
</organism>
<name>W1PW50_AMBTC</name>
<dbReference type="Proteomes" id="UP000017836">
    <property type="component" value="Unassembled WGS sequence"/>
</dbReference>
<accession>W1PW50</accession>
<proteinExistence type="predicted"/>
<dbReference type="EMBL" id="KI392614">
    <property type="protein sequence ID" value="ERN12343.1"/>
    <property type="molecule type" value="Genomic_DNA"/>
</dbReference>
<dbReference type="Gramene" id="ERN12343">
    <property type="protein sequence ID" value="ERN12343"/>
    <property type="gene ID" value="AMTR_s00025p00078870"/>
</dbReference>
<evidence type="ECO:0000313" key="2">
    <source>
        <dbReference type="Proteomes" id="UP000017836"/>
    </source>
</evidence>
<reference evidence="2" key="1">
    <citation type="journal article" date="2013" name="Science">
        <title>The Amborella genome and the evolution of flowering plants.</title>
        <authorList>
            <consortium name="Amborella Genome Project"/>
        </authorList>
    </citation>
    <scope>NUCLEOTIDE SEQUENCE [LARGE SCALE GENOMIC DNA]</scope>
</reference>
<keyword evidence="2" id="KW-1185">Reference proteome</keyword>
<sequence length="105" mass="12215">MVISSMRTFMASNIRWSVGRNVERGDEVLFWHQRWASRNALTFDYPDLFHQCSYAMAKINEIGELNGNAVFLNITCCYNYIPPVVFNQLSDLLQRLASVYISTRK</sequence>
<protein>
    <submittedName>
        <fullName evidence="1">Uncharacterized protein</fullName>
    </submittedName>
</protein>
<evidence type="ECO:0000313" key="1">
    <source>
        <dbReference type="EMBL" id="ERN12343.1"/>
    </source>
</evidence>
<gene>
    <name evidence="1" type="ORF">AMTR_s00025p00078870</name>
</gene>